<evidence type="ECO:0000256" key="4">
    <source>
        <dbReference type="ARBA" id="ARBA00022707"/>
    </source>
</evidence>
<feature type="region of interest" description="Disordered" evidence="8">
    <location>
        <begin position="1"/>
        <end position="22"/>
    </location>
</feature>
<accession>A0AAN9G621</accession>
<keyword evidence="3" id="KW-1003">Cell membrane</keyword>
<dbReference type="AlphaFoldDB" id="A0AAN9G621"/>
<name>A0AAN9G621_9CAEN</name>
<evidence type="ECO:0000256" key="7">
    <source>
        <dbReference type="ARBA" id="ARBA00023288"/>
    </source>
</evidence>
<dbReference type="GO" id="GO:0005886">
    <property type="term" value="C:plasma membrane"/>
    <property type="evidence" value="ECO:0007669"/>
    <property type="project" value="UniProtKB-SubCell"/>
</dbReference>
<evidence type="ECO:0000313" key="9">
    <source>
        <dbReference type="EMBL" id="KAK7096672.1"/>
    </source>
</evidence>
<proteinExistence type="inferred from homology"/>
<organism evidence="10 11">
    <name type="scientific">Littorina saxatilis</name>
    <dbReference type="NCBI Taxonomy" id="31220"/>
    <lineage>
        <taxon>Eukaryota</taxon>
        <taxon>Metazoa</taxon>
        <taxon>Spiralia</taxon>
        <taxon>Lophotrochozoa</taxon>
        <taxon>Mollusca</taxon>
        <taxon>Gastropoda</taxon>
        <taxon>Caenogastropoda</taxon>
        <taxon>Littorinimorpha</taxon>
        <taxon>Littorinoidea</taxon>
        <taxon>Littorinidae</taxon>
        <taxon>Littorina</taxon>
    </lineage>
</organism>
<comment type="subcellular location">
    <subcellularLocation>
        <location evidence="1">Cell membrane</location>
        <topology evidence="1">Lipid-anchor</topology>
    </subcellularLocation>
</comment>
<evidence type="ECO:0000256" key="5">
    <source>
        <dbReference type="ARBA" id="ARBA00023136"/>
    </source>
</evidence>
<dbReference type="EMBL" id="JBAMIC010000013">
    <property type="protein sequence ID" value="KAK7096672.1"/>
    <property type="molecule type" value="Genomic_DNA"/>
</dbReference>
<dbReference type="InterPro" id="IPR028169">
    <property type="entry name" value="Raftlin"/>
</dbReference>
<evidence type="ECO:0000256" key="3">
    <source>
        <dbReference type="ARBA" id="ARBA00022475"/>
    </source>
</evidence>
<evidence type="ECO:0000256" key="6">
    <source>
        <dbReference type="ARBA" id="ARBA00023139"/>
    </source>
</evidence>
<sequence length="378" mass="42836">MGVRSSTLEWEPPPEPAQMSDAGSNVDYYLVGSQVVLEHSSESLCRPKVNVTMECDELYAMLGEQYSKRYRMLYFGRAPGDISCHYFSQGLRVIFQGYFRMNPNLGERYGDPISWQLRVDRSWFQTLVNFGGAFTLETKRVVNTNTLVDCIARNTQNGERLVCATVTGHCRTQTTRQLTCGYSPHNAVDMFFEVPCPVPSESYMYNIALVPVRIEFSGPFVIFFPKIACDWMATFNSHLSQGWRLIDIYIDYPMVEQMRTPPKLRRRLCGAIETNALWIFEKPKSKAEDSSPLYEGTMVEQLVPLKAVKAGLGIQSTHDWMPVIRDMGSRGWELACVVECHSVLQPSFGKVILKSLLFFQRPLDGCSGQADKTTTTEG</sequence>
<dbReference type="Proteomes" id="UP001374579">
    <property type="component" value="Unassembled WGS sequence"/>
</dbReference>
<keyword evidence="11" id="KW-1185">Reference proteome</keyword>
<comment type="similarity">
    <text evidence="2">Belongs to the raftlin family.</text>
</comment>
<comment type="caution">
    <text evidence="10">The sequence shown here is derived from an EMBL/GenBank/DDBJ whole genome shotgun (WGS) entry which is preliminary data.</text>
</comment>
<keyword evidence="7" id="KW-0449">Lipoprotein</keyword>
<evidence type="ECO:0000256" key="2">
    <source>
        <dbReference type="ARBA" id="ARBA00006390"/>
    </source>
</evidence>
<dbReference type="Pfam" id="PF15250">
    <property type="entry name" value="Raftlin"/>
    <property type="match status" value="1"/>
</dbReference>
<reference evidence="10 11" key="1">
    <citation type="submission" date="2024-02" db="EMBL/GenBank/DDBJ databases">
        <title>Chromosome-scale genome assembly of the rough periwinkle Littorina saxatilis.</title>
        <authorList>
            <person name="De Jode A."/>
            <person name="Faria R."/>
            <person name="Formenti G."/>
            <person name="Sims Y."/>
            <person name="Smith T.P."/>
            <person name="Tracey A."/>
            <person name="Wood J.M.D."/>
            <person name="Zagrodzka Z.B."/>
            <person name="Johannesson K."/>
            <person name="Butlin R.K."/>
            <person name="Leder E.H."/>
        </authorList>
    </citation>
    <scope>NUCLEOTIDE SEQUENCE [LARGE SCALE GENOMIC DNA]</scope>
    <source>
        <strain evidence="10">Snail1</strain>
        <tissue evidence="10">Muscle</tissue>
    </source>
</reference>
<evidence type="ECO:0000256" key="8">
    <source>
        <dbReference type="SAM" id="MobiDB-lite"/>
    </source>
</evidence>
<keyword evidence="4" id="KW-0519">Myristate</keyword>
<keyword evidence="6" id="KW-0564">Palmitate</keyword>
<keyword evidence="5" id="KW-0472">Membrane</keyword>
<evidence type="ECO:0000313" key="11">
    <source>
        <dbReference type="Proteomes" id="UP001374579"/>
    </source>
</evidence>
<gene>
    <name evidence="9" type="ORF">V1264_003750</name>
    <name evidence="10" type="ORF">V1264_003753</name>
</gene>
<protein>
    <submittedName>
        <fullName evidence="10">Uncharacterized protein</fullName>
    </submittedName>
</protein>
<evidence type="ECO:0000256" key="1">
    <source>
        <dbReference type="ARBA" id="ARBA00004193"/>
    </source>
</evidence>
<dbReference type="EMBL" id="JBAMIC010000013">
    <property type="protein sequence ID" value="KAK7096676.1"/>
    <property type="molecule type" value="Genomic_DNA"/>
</dbReference>
<evidence type="ECO:0000313" key="10">
    <source>
        <dbReference type="EMBL" id="KAK7096676.1"/>
    </source>
</evidence>